<feature type="domain" description="DUF4397" evidence="1">
    <location>
        <begin position="28"/>
        <end position="143"/>
    </location>
</feature>
<dbReference type="EMBL" id="CP015756">
    <property type="protein sequence ID" value="APC41962.1"/>
    <property type="molecule type" value="Genomic_DNA"/>
</dbReference>
<sequence length="228" mass="25563">MFYCPKNYNDPYSLYRDNSIYRVATMNSYIRVLHASPKSPAVDVYINDMLKFKNLTYGTFTDYVEVISGDYNIKLYPAGTKLTPVLNKNIFVPKEKIYTAAAIGILPNIDLLLVLEPKVNNPSNNAYVKFTHLSPNAGAVDITLPDGKILFKNVKYKESTDYIEVAPGTYTLEARPTGTKTTALYVPNVRLKSQRFYTVYAIGLAEGNPGLQALIPLDGSSYLDFRED</sequence>
<proteinExistence type="predicted"/>
<evidence type="ECO:0000313" key="3">
    <source>
        <dbReference type="Proteomes" id="UP000182569"/>
    </source>
</evidence>
<organism evidence="2 3">
    <name type="scientific">Clostridium estertheticum subsp. estertheticum</name>
    <dbReference type="NCBI Taxonomy" id="1552"/>
    <lineage>
        <taxon>Bacteria</taxon>
        <taxon>Bacillati</taxon>
        <taxon>Bacillota</taxon>
        <taxon>Clostridia</taxon>
        <taxon>Eubacteriales</taxon>
        <taxon>Clostridiaceae</taxon>
        <taxon>Clostridium</taxon>
    </lineage>
</organism>
<dbReference type="STRING" id="1552.A7L45_18775"/>
<dbReference type="AlphaFoldDB" id="A0A1J0GKQ0"/>
<feature type="domain" description="DUF4397" evidence="1">
    <location>
        <begin position="146"/>
        <end position="213"/>
    </location>
</feature>
<name>A0A1J0GKQ0_9CLOT</name>
<reference evidence="3" key="1">
    <citation type="journal article" date="2016" name="Front. Microbiol.">
        <title>Complete Genome Sequence of Clostridium estertheticum DSM 8809, a Microbe Identified in Spoiled Vacuum Packed Beef.</title>
        <authorList>
            <person name="Yu Z."/>
            <person name="Gunn L."/>
            <person name="Brennan E."/>
            <person name="Reid R."/>
            <person name="Wall P.G."/>
            <person name="Gaora O.P."/>
            <person name="Hurley D."/>
            <person name="Bolton D."/>
            <person name="Fanning S."/>
        </authorList>
    </citation>
    <scope>NUCLEOTIDE SEQUENCE [LARGE SCALE GENOMIC DNA]</scope>
    <source>
        <strain evidence="3">DSM 8809</strain>
    </source>
</reference>
<dbReference type="OrthoDB" id="9783299at2"/>
<dbReference type="Proteomes" id="UP000182569">
    <property type="component" value="Chromosome"/>
</dbReference>
<evidence type="ECO:0000313" key="2">
    <source>
        <dbReference type="EMBL" id="APC41962.1"/>
    </source>
</evidence>
<gene>
    <name evidence="2" type="ORF">A7L45_18775</name>
</gene>
<keyword evidence="3" id="KW-1185">Reference proteome</keyword>
<dbReference type="KEGG" id="ceu:A7L45_18775"/>
<evidence type="ECO:0000259" key="1">
    <source>
        <dbReference type="Pfam" id="PF14344"/>
    </source>
</evidence>
<protein>
    <recommendedName>
        <fullName evidence="1">DUF4397 domain-containing protein</fullName>
    </recommendedName>
</protein>
<dbReference type="InterPro" id="IPR025510">
    <property type="entry name" value="DUF4397"/>
</dbReference>
<accession>A0A1J0GKQ0</accession>
<dbReference type="Pfam" id="PF14344">
    <property type="entry name" value="DUF4397"/>
    <property type="match status" value="2"/>
</dbReference>